<evidence type="ECO:0000313" key="4">
    <source>
        <dbReference type="EMBL" id="CAI8034076.1"/>
    </source>
</evidence>
<evidence type="ECO:0000259" key="3">
    <source>
        <dbReference type="Pfam" id="PF00206"/>
    </source>
</evidence>
<sequence>MHLAILKRACAEVNRDHFGLDARLADAIVSAATEVYEGKLDDHFPLVVWQTGSGTQSNMNVNEVISNRAIELLGGQLGSKDPVHPNDHVNRSQSSNDTFPTAMHVAVAREIHGRLLPGLATLLRALTEKSQEFADIVKIGRTHTQDAVPLSLGQEFSGYVQQITNDIARIEGTFPRLYQLAIGGTAVGTGLNTHRGFDEKVCSKLAELTKLPFVPAPNKFEALAAKDAMVEVHGALERDGCQSHEDCQRHPIPWLRASLWTGGACSAPRTSRGVASCRGKSTPLSARRSRWWLHR</sequence>
<dbReference type="Proteomes" id="UP001174909">
    <property type="component" value="Unassembled WGS sequence"/>
</dbReference>
<accession>A0AA35WZ80</accession>
<name>A0AA35WZ80_GEOBA</name>
<evidence type="ECO:0000256" key="2">
    <source>
        <dbReference type="ARBA" id="ARBA00012921"/>
    </source>
</evidence>
<dbReference type="Gene3D" id="1.10.275.10">
    <property type="entry name" value="Fumarase/aspartase (N-terminal domain)"/>
    <property type="match status" value="1"/>
</dbReference>
<dbReference type="PANTHER" id="PTHR11444">
    <property type="entry name" value="ASPARTATEAMMONIA/ARGININOSUCCINATE/ADENYLOSUCCINATE LYASE"/>
    <property type="match status" value="1"/>
</dbReference>
<dbReference type="InterPro" id="IPR000362">
    <property type="entry name" value="Fumarate_lyase_fam"/>
</dbReference>
<dbReference type="GO" id="GO:0006108">
    <property type="term" value="P:malate metabolic process"/>
    <property type="evidence" value="ECO:0007669"/>
    <property type="project" value="TreeGrafter"/>
</dbReference>
<feature type="domain" description="Fumarate lyase N-terminal" evidence="3">
    <location>
        <begin position="3"/>
        <end position="238"/>
    </location>
</feature>
<dbReference type="SUPFAM" id="SSF48557">
    <property type="entry name" value="L-aspartase-like"/>
    <property type="match status" value="1"/>
</dbReference>
<comment type="similarity">
    <text evidence="1">Belongs to the class-II fumarase/aspartase family. Fumarase subfamily.</text>
</comment>
<dbReference type="GO" id="GO:0004333">
    <property type="term" value="F:fumarate hydratase activity"/>
    <property type="evidence" value="ECO:0007669"/>
    <property type="project" value="UniProtKB-EC"/>
</dbReference>
<dbReference type="PANTHER" id="PTHR11444:SF1">
    <property type="entry name" value="FUMARATE HYDRATASE, MITOCHONDRIAL"/>
    <property type="match status" value="1"/>
</dbReference>
<dbReference type="GO" id="GO:0005739">
    <property type="term" value="C:mitochondrion"/>
    <property type="evidence" value="ECO:0007669"/>
    <property type="project" value="TreeGrafter"/>
</dbReference>
<evidence type="ECO:0000313" key="5">
    <source>
        <dbReference type="Proteomes" id="UP001174909"/>
    </source>
</evidence>
<evidence type="ECO:0000256" key="1">
    <source>
        <dbReference type="ARBA" id="ARBA00009084"/>
    </source>
</evidence>
<organism evidence="4 5">
    <name type="scientific">Geodia barretti</name>
    <name type="common">Barrett's horny sponge</name>
    <dbReference type="NCBI Taxonomy" id="519541"/>
    <lineage>
        <taxon>Eukaryota</taxon>
        <taxon>Metazoa</taxon>
        <taxon>Porifera</taxon>
        <taxon>Demospongiae</taxon>
        <taxon>Heteroscleromorpha</taxon>
        <taxon>Tetractinellida</taxon>
        <taxon>Astrophorina</taxon>
        <taxon>Geodiidae</taxon>
        <taxon>Geodia</taxon>
    </lineage>
</organism>
<dbReference type="AlphaFoldDB" id="A0AA35WZ80"/>
<keyword evidence="5" id="KW-1185">Reference proteome</keyword>
<gene>
    <name evidence="4" type="ORF">GBAR_LOCUS19221</name>
</gene>
<reference evidence="4" key="1">
    <citation type="submission" date="2023-03" db="EMBL/GenBank/DDBJ databases">
        <authorList>
            <person name="Steffen K."/>
            <person name="Cardenas P."/>
        </authorList>
    </citation>
    <scope>NUCLEOTIDE SEQUENCE</scope>
</reference>
<dbReference type="InterPro" id="IPR024083">
    <property type="entry name" value="Fumarase/histidase_N"/>
</dbReference>
<dbReference type="GO" id="GO:0006099">
    <property type="term" value="P:tricarboxylic acid cycle"/>
    <property type="evidence" value="ECO:0007669"/>
    <property type="project" value="TreeGrafter"/>
</dbReference>
<comment type="caution">
    <text evidence="4">The sequence shown here is derived from an EMBL/GenBank/DDBJ whole genome shotgun (WGS) entry which is preliminary data.</text>
</comment>
<dbReference type="EMBL" id="CASHTH010002709">
    <property type="protein sequence ID" value="CAI8034076.1"/>
    <property type="molecule type" value="Genomic_DNA"/>
</dbReference>
<dbReference type="PRINTS" id="PR00149">
    <property type="entry name" value="FUMRATELYASE"/>
</dbReference>
<dbReference type="InterPro" id="IPR022761">
    <property type="entry name" value="Fumarate_lyase_N"/>
</dbReference>
<dbReference type="InterPro" id="IPR008948">
    <property type="entry name" value="L-Aspartase-like"/>
</dbReference>
<dbReference type="InterPro" id="IPR005677">
    <property type="entry name" value="Fum_hydII"/>
</dbReference>
<protein>
    <recommendedName>
        <fullName evidence="2">fumarate hydratase</fullName>
        <ecNumber evidence="2">4.2.1.2</ecNumber>
    </recommendedName>
</protein>
<dbReference type="GO" id="GO:0006106">
    <property type="term" value="P:fumarate metabolic process"/>
    <property type="evidence" value="ECO:0007669"/>
    <property type="project" value="InterPro"/>
</dbReference>
<dbReference type="Pfam" id="PF00206">
    <property type="entry name" value="Lyase_1"/>
    <property type="match status" value="1"/>
</dbReference>
<dbReference type="Gene3D" id="1.20.200.10">
    <property type="entry name" value="Fumarase/aspartase (Central domain)"/>
    <property type="match status" value="1"/>
</dbReference>
<dbReference type="EC" id="4.2.1.2" evidence="2"/>
<proteinExistence type="inferred from homology"/>